<dbReference type="InterPro" id="IPR051045">
    <property type="entry name" value="TonB-dependent_transducer"/>
</dbReference>
<dbReference type="GO" id="GO:0031992">
    <property type="term" value="F:energy transducer activity"/>
    <property type="evidence" value="ECO:0007669"/>
    <property type="project" value="TreeGrafter"/>
</dbReference>
<evidence type="ECO:0000256" key="8">
    <source>
        <dbReference type="ARBA" id="ARBA00022989"/>
    </source>
</evidence>
<organism evidence="11 12">
    <name type="scientific">candidate division WOR_3 bacterium SM23_60</name>
    <dbReference type="NCBI Taxonomy" id="1703780"/>
    <lineage>
        <taxon>Bacteria</taxon>
        <taxon>Bacteria division WOR-3</taxon>
    </lineage>
</organism>
<reference evidence="11 12" key="1">
    <citation type="journal article" date="2015" name="Microbiome">
        <title>Genomic resolution of linkages in carbon, nitrogen, and sulfur cycling among widespread estuary sediment bacteria.</title>
        <authorList>
            <person name="Baker B.J."/>
            <person name="Lazar C.S."/>
            <person name="Teske A.P."/>
            <person name="Dick G.J."/>
        </authorList>
    </citation>
    <scope>NUCLEOTIDE SEQUENCE [LARGE SCALE GENOMIC DNA]</scope>
    <source>
        <strain evidence="11">SM23_60</strain>
    </source>
</reference>
<evidence type="ECO:0000256" key="5">
    <source>
        <dbReference type="ARBA" id="ARBA00022519"/>
    </source>
</evidence>
<dbReference type="SUPFAM" id="SSF74653">
    <property type="entry name" value="TolA/TonB C-terminal domain"/>
    <property type="match status" value="1"/>
</dbReference>
<accession>A0A0S8GLM2</accession>
<dbReference type="PANTHER" id="PTHR33446">
    <property type="entry name" value="PROTEIN TONB-RELATED"/>
    <property type="match status" value="1"/>
</dbReference>
<dbReference type="Pfam" id="PF03544">
    <property type="entry name" value="TonB_C"/>
    <property type="match status" value="1"/>
</dbReference>
<name>A0A0S8GLM2_UNCW3</name>
<dbReference type="PROSITE" id="PS52015">
    <property type="entry name" value="TONB_CTD"/>
    <property type="match status" value="1"/>
</dbReference>
<evidence type="ECO:0000256" key="9">
    <source>
        <dbReference type="ARBA" id="ARBA00023136"/>
    </source>
</evidence>
<evidence type="ECO:0000256" key="1">
    <source>
        <dbReference type="ARBA" id="ARBA00004383"/>
    </source>
</evidence>
<dbReference type="Proteomes" id="UP000051096">
    <property type="component" value="Unassembled WGS sequence"/>
</dbReference>
<dbReference type="Gene3D" id="3.30.1150.10">
    <property type="match status" value="1"/>
</dbReference>
<keyword evidence="6" id="KW-0812">Transmembrane</keyword>
<dbReference type="GO" id="GO:0098797">
    <property type="term" value="C:plasma membrane protein complex"/>
    <property type="evidence" value="ECO:0007669"/>
    <property type="project" value="TreeGrafter"/>
</dbReference>
<dbReference type="InterPro" id="IPR006260">
    <property type="entry name" value="TonB/TolA_C"/>
</dbReference>
<dbReference type="AlphaFoldDB" id="A0A0S8GLM2"/>
<dbReference type="EMBL" id="LJUO01000010">
    <property type="protein sequence ID" value="KPK73378.1"/>
    <property type="molecule type" value="Genomic_DNA"/>
</dbReference>
<keyword evidence="5" id="KW-0997">Cell inner membrane</keyword>
<keyword evidence="7" id="KW-0653">Protein transport</keyword>
<feature type="domain" description="TonB C-terminal" evidence="10">
    <location>
        <begin position="22"/>
        <end position="118"/>
    </location>
</feature>
<dbReference type="InterPro" id="IPR037682">
    <property type="entry name" value="TonB_C"/>
</dbReference>
<comment type="subcellular location">
    <subcellularLocation>
        <location evidence="1">Cell inner membrane</location>
        <topology evidence="1">Single-pass membrane protein</topology>
        <orientation evidence="1">Periplasmic side</orientation>
    </subcellularLocation>
</comment>
<keyword evidence="9" id="KW-0472">Membrane</keyword>
<comment type="caution">
    <text evidence="11">The sequence shown here is derived from an EMBL/GenBank/DDBJ whole genome shotgun (WGS) entry which is preliminary data.</text>
</comment>
<evidence type="ECO:0000256" key="2">
    <source>
        <dbReference type="ARBA" id="ARBA00006555"/>
    </source>
</evidence>
<evidence type="ECO:0000313" key="11">
    <source>
        <dbReference type="EMBL" id="KPK73378.1"/>
    </source>
</evidence>
<gene>
    <name evidence="11" type="ORF">AMJ87_01815</name>
</gene>
<dbReference type="PROSITE" id="PS51257">
    <property type="entry name" value="PROKAR_LIPOPROTEIN"/>
    <property type="match status" value="1"/>
</dbReference>
<dbReference type="GO" id="GO:0055085">
    <property type="term" value="P:transmembrane transport"/>
    <property type="evidence" value="ECO:0007669"/>
    <property type="project" value="InterPro"/>
</dbReference>
<dbReference type="NCBIfam" id="TIGR01352">
    <property type="entry name" value="tonB_Cterm"/>
    <property type="match status" value="1"/>
</dbReference>
<protein>
    <recommendedName>
        <fullName evidence="10">TonB C-terminal domain-containing protein</fullName>
    </recommendedName>
</protein>
<dbReference type="PANTHER" id="PTHR33446:SF2">
    <property type="entry name" value="PROTEIN TONB"/>
    <property type="match status" value="1"/>
</dbReference>
<keyword evidence="3" id="KW-0813">Transport</keyword>
<dbReference type="GO" id="GO:0015031">
    <property type="term" value="P:protein transport"/>
    <property type="evidence" value="ECO:0007669"/>
    <property type="project" value="UniProtKB-KW"/>
</dbReference>
<comment type="similarity">
    <text evidence="2">Belongs to the TonB family.</text>
</comment>
<evidence type="ECO:0000259" key="10">
    <source>
        <dbReference type="PROSITE" id="PS52015"/>
    </source>
</evidence>
<proteinExistence type="inferred from homology"/>
<evidence type="ECO:0000256" key="7">
    <source>
        <dbReference type="ARBA" id="ARBA00022927"/>
    </source>
</evidence>
<keyword evidence="8" id="KW-1133">Transmembrane helix</keyword>
<evidence type="ECO:0000256" key="3">
    <source>
        <dbReference type="ARBA" id="ARBA00022448"/>
    </source>
</evidence>
<sequence>MKHVPLCTYLLFIVLSCSAKRDALCSVPVLTDYRLHYPDRALERGLEGTVVLRLLVNAEGKTDDVRIHRSSGFHLLDSAAIRTAETFIFAPAVVDDKPTQSHIILPVEFKLTGMDFETWITEVVVLQEKIRRSQSSKDIEDLYNLYKRLIYSIRYKTDMDVNTYIEDAVATETAELWEGYWSLYPAAVLLFIDIIKRYPDSFMSLRAQVDFKQYMEDEAIRIHRELSQSHSYTVINRLYNAIGDR</sequence>
<evidence type="ECO:0000313" key="12">
    <source>
        <dbReference type="Proteomes" id="UP000051096"/>
    </source>
</evidence>
<keyword evidence="4" id="KW-1003">Cell membrane</keyword>
<evidence type="ECO:0000256" key="6">
    <source>
        <dbReference type="ARBA" id="ARBA00022692"/>
    </source>
</evidence>
<evidence type="ECO:0000256" key="4">
    <source>
        <dbReference type="ARBA" id="ARBA00022475"/>
    </source>
</evidence>